<proteinExistence type="predicted"/>
<sequence>MAIEYGLGLHGQHKKRSLWLPLLSYGGIRQYESKANIFAPSAIEHEAKAIPKPECPGEIRYDSSALREQVVRDPYDYARETEAVWRARGAVWEIADVFEILKGQFWRLHFVPTSEQLVTDVYTLYSPTNDGVISMLQNIYHEHGWDDLQKYRTRECLEAVKKALEEHYP</sequence>
<name>A0A0J6YP28_COCIT</name>
<dbReference type="Proteomes" id="UP000054565">
    <property type="component" value="Unassembled WGS sequence"/>
</dbReference>
<dbReference type="EMBL" id="DS028098">
    <property type="protein sequence ID" value="KMP08693.1"/>
    <property type="molecule type" value="Genomic_DNA"/>
</dbReference>
<organism evidence="1 2">
    <name type="scientific">Coccidioides immitis RMSCC 2394</name>
    <dbReference type="NCBI Taxonomy" id="404692"/>
    <lineage>
        <taxon>Eukaryota</taxon>
        <taxon>Fungi</taxon>
        <taxon>Dikarya</taxon>
        <taxon>Ascomycota</taxon>
        <taxon>Pezizomycotina</taxon>
        <taxon>Eurotiomycetes</taxon>
        <taxon>Eurotiomycetidae</taxon>
        <taxon>Onygenales</taxon>
        <taxon>Onygenaceae</taxon>
        <taxon>Coccidioides</taxon>
    </lineage>
</organism>
<evidence type="ECO:0000313" key="1">
    <source>
        <dbReference type="EMBL" id="KMP08693.1"/>
    </source>
</evidence>
<protein>
    <submittedName>
        <fullName evidence="1">Uncharacterized protein</fullName>
    </submittedName>
</protein>
<accession>A0A0J6YP28</accession>
<evidence type="ECO:0000313" key="2">
    <source>
        <dbReference type="Proteomes" id="UP000054565"/>
    </source>
</evidence>
<reference evidence="2" key="1">
    <citation type="journal article" date="2010" name="Genome Res.">
        <title>Population genomic sequencing of Coccidioides fungi reveals recent hybridization and transposon control.</title>
        <authorList>
            <person name="Neafsey D.E."/>
            <person name="Barker B.M."/>
            <person name="Sharpton T.J."/>
            <person name="Stajich J.E."/>
            <person name="Park D.J."/>
            <person name="Whiston E."/>
            <person name="Hung C.-Y."/>
            <person name="McMahan C."/>
            <person name="White J."/>
            <person name="Sykes S."/>
            <person name="Heiman D."/>
            <person name="Young S."/>
            <person name="Zeng Q."/>
            <person name="Abouelleil A."/>
            <person name="Aftuck L."/>
            <person name="Bessette D."/>
            <person name="Brown A."/>
            <person name="FitzGerald M."/>
            <person name="Lui A."/>
            <person name="Macdonald J.P."/>
            <person name="Priest M."/>
            <person name="Orbach M.J."/>
            <person name="Galgiani J.N."/>
            <person name="Kirkland T.N."/>
            <person name="Cole G.T."/>
            <person name="Birren B.W."/>
            <person name="Henn M.R."/>
            <person name="Taylor J.W."/>
            <person name="Rounsley S.D."/>
        </authorList>
    </citation>
    <scope>NUCLEOTIDE SEQUENCE [LARGE SCALE GENOMIC DNA]</scope>
    <source>
        <strain evidence="2">RMSCC 2394</strain>
    </source>
</reference>
<gene>
    <name evidence="1" type="ORF">CIRG_08374</name>
</gene>
<dbReference type="AlphaFoldDB" id="A0A0J6YP28"/>
<dbReference type="STRING" id="404692.A0A0J6YP28"/>